<dbReference type="EMBL" id="LWAE01000009">
    <property type="protein sequence ID" value="KZL89440.1"/>
    <property type="molecule type" value="Genomic_DNA"/>
</dbReference>
<reference evidence="3 4" key="1">
    <citation type="submission" date="2016-04" db="EMBL/GenBank/DDBJ databases">
        <title>Genome sequence of Clostridium magnum DSM 2767.</title>
        <authorList>
            <person name="Poehlein A."/>
            <person name="Uhlig R."/>
            <person name="Fischer R."/>
            <person name="Bahl H."/>
            <person name="Daniel R."/>
        </authorList>
    </citation>
    <scope>NUCLEOTIDE SEQUENCE [LARGE SCALE GENOMIC DNA]</scope>
    <source>
        <strain evidence="3 4">DSM 2767</strain>
    </source>
</reference>
<evidence type="ECO:0000259" key="2">
    <source>
        <dbReference type="SMART" id="SM00646"/>
    </source>
</evidence>
<dbReference type="SUPFAM" id="SSF53187">
    <property type="entry name" value="Zn-dependent exopeptidases"/>
    <property type="match status" value="1"/>
</dbReference>
<comment type="caution">
    <text evidence="3">The sequence shown here is derived from an EMBL/GenBank/DDBJ whole genome shotgun (WGS) entry which is preliminary data.</text>
</comment>
<evidence type="ECO:0000256" key="1">
    <source>
        <dbReference type="ARBA" id="ARBA00022801"/>
    </source>
</evidence>
<keyword evidence="4" id="KW-1185">Reference proteome</keyword>
<dbReference type="GO" id="GO:0008745">
    <property type="term" value="F:N-acetylmuramoyl-L-alanine amidase activity"/>
    <property type="evidence" value="ECO:0007669"/>
    <property type="project" value="UniProtKB-EC"/>
</dbReference>
<dbReference type="STRING" id="1121326.CLMAG_53440"/>
<name>A0A162R556_9CLOT</name>
<dbReference type="Proteomes" id="UP000076603">
    <property type="component" value="Unassembled WGS sequence"/>
</dbReference>
<dbReference type="SMART" id="SM00646">
    <property type="entry name" value="Ami_3"/>
    <property type="match status" value="1"/>
</dbReference>
<evidence type="ECO:0000313" key="3">
    <source>
        <dbReference type="EMBL" id="KZL89440.1"/>
    </source>
</evidence>
<dbReference type="CDD" id="cd02696">
    <property type="entry name" value="MurNAc-LAA"/>
    <property type="match status" value="1"/>
</dbReference>
<dbReference type="InterPro" id="IPR002508">
    <property type="entry name" value="MurNAc-LAA_cat"/>
</dbReference>
<dbReference type="PANTHER" id="PTHR30404">
    <property type="entry name" value="N-ACETYLMURAMOYL-L-ALANINE AMIDASE"/>
    <property type="match status" value="1"/>
</dbReference>
<dbReference type="NCBIfam" id="TIGR02883">
    <property type="entry name" value="spore_cwlD"/>
    <property type="match status" value="1"/>
</dbReference>
<gene>
    <name evidence="3" type="primary">cwlD_3</name>
    <name evidence="3" type="ORF">CLMAG_53440</name>
</gene>
<dbReference type="GO" id="GO:0009253">
    <property type="term" value="P:peptidoglycan catabolic process"/>
    <property type="evidence" value="ECO:0007669"/>
    <property type="project" value="InterPro"/>
</dbReference>
<evidence type="ECO:0000313" key="4">
    <source>
        <dbReference type="Proteomes" id="UP000076603"/>
    </source>
</evidence>
<keyword evidence="1 3" id="KW-0378">Hydrolase</keyword>
<accession>A0A162R556</accession>
<dbReference type="PANTHER" id="PTHR30404:SF0">
    <property type="entry name" value="N-ACETYLMURAMOYL-L-ALANINE AMIDASE AMIC"/>
    <property type="match status" value="1"/>
</dbReference>
<organism evidence="3 4">
    <name type="scientific">Clostridium magnum DSM 2767</name>
    <dbReference type="NCBI Taxonomy" id="1121326"/>
    <lineage>
        <taxon>Bacteria</taxon>
        <taxon>Bacillati</taxon>
        <taxon>Bacillota</taxon>
        <taxon>Clostridia</taxon>
        <taxon>Eubacteriales</taxon>
        <taxon>Clostridiaceae</taxon>
        <taxon>Clostridium</taxon>
    </lineage>
</organism>
<dbReference type="Pfam" id="PF01520">
    <property type="entry name" value="Amidase_3"/>
    <property type="match status" value="1"/>
</dbReference>
<dbReference type="InterPro" id="IPR014234">
    <property type="entry name" value="Spore_CwlD"/>
</dbReference>
<dbReference type="AlphaFoldDB" id="A0A162R556"/>
<sequence>MFKIKKIVLSILLISIAIVLVLLKDINYQSISCMTPVQADDEKIILIDPGHGGIDGGAESKRGTIEKDINLSISLKLRDSLNKLGYTVLMTREEDKGLYTESGSMNKKKIEDLNNRCKIKRESNCDIFVSIHQNFFDESYYSGAQVWYSKNEDSGRLAHIIQQNFKKDLNNKNKRVEKLGNSYKVLRCYCSIPSVIVECGFLTNPQEERELMKDEYQDKIAESLSKSIEEYFQEVNKTRAIWKFKF</sequence>
<dbReference type="PATRIC" id="fig|1121326.3.peg.5408"/>
<protein>
    <submittedName>
        <fullName evidence="3">Germination-specific N-acetylmuramoyl-L-alanine amidase</fullName>
        <ecNumber evidence="3">3.5.1.28</ecNumber>
    </submittedName>
</protein>
<feature type="domain" description="MurNAc-LAA" evidence="2">
    <location>
        <begin position="117"/>
        <end position="229"/>
    </location>
</feature>
<proteinExistence type="predicted"/>
<dbReference type="EC" id="3.5.1.28" evidence="3"/>
<dbReference type="GO" id="GO:0030288">
    <property type="term" value="C:outer membrane-bounded periplasmic space"/>
    <property type="evidence" value="ECO:0007669"/>
    <property type="project" value="TreeGrafter"/>
</dbReference>
<dbReference type="Gene3D" id="3.40.630.40">
    <property type="entry name" value="Zn-dependent exopeptidases"/>
    <property type="match status" value="1"/>
</dbReference>
<dbReference type="RefSeq" id="WP_242873134.1">
    <property type="nucleotide sequence ID" value="NZ_FQXL01000018.1"/>
</dbReference>
<dbReference type="InterPro" id="IPR050695">
    <property type="entry name" value="N-acetylmuramoyl_amidase_3"/>
</dbReference>